<dbReference type="GeneID" id="83004972"/>
<dbReference type="RefSeq" id="WP_067539390.1">
    <property type="nucleotide sequence ID" value="NZ_AP025567.1"/>
</dbReference>
<dbReference type="AlphaFoldDB" id="A0A415E6E4"/>
<dbReference type="STRING" id="1776384.GCA_900086585_02647"/>
<comment type="function">
    <text evidence="1">May be involved in the formation or repair of [Fe-S] clusters present in iron-sulfur proteins.</text>
</comment>
<gene>
    <name evidence="3" type="ORF">DW099_01840</name>
</gene>
<comment type="caution">
    <text evidence="3">The sequence shown here is derived from an EMBL/GenBank/DDBJ whole genome shotgun (WGS) entry which is preliminary data.</text>
</comment>
<dbReference type="OrthoDB" id="9796965at2"/>
<dbReference type="Gene3D" id="3.30.300.130">
    <property type="entry name" value="Fe-S cluster assembly (FSCA)"/>
    <property type="match status" value="1"/>
</dbReference>
<dbReference type="Proteomes" id="UP000284841">
    <property type="component" value="Unassembled WGS sequence"/>
</dbReference>
<dbReference type="EMBL" id="QRMS01000001">
    <property type="protein sequence ID" value="RHJ89343.1"/>
    <property type="molecule type" value="Genomic_DNA"/>
</dbReference>
<name>A0A415E6E4_9FIRM</name>
<sequence length="94" mass="10243">MNSVEERIIEILDEAINPVLDQHLGGAELSSFSEGIAWIRFTGSCKNCLSAEDTLNGIVKGTLMTMIPEIEDVMIDDGVSKELLDFARSLLGKS</sequence>
<evidence type="ECO:0000313" key="4">
    <source>
        <dbReference type="Proteomes" id="UP000284841"/>
    </source>
</evidence>
<proteinExistence type="predicted"/>
<dbReference type="GO" id="GO:0051536">
    <property type="term" value="F:iron-sulfur cluster binding"/>
    <property type="evidence" value="ECO:0007669"/>
    <property type="project" value="InterPro"/>
</dbReference>
<dbReference type="InterPro" id="IPR001075">
    <property type="entry name" value="NIF_FeS_clus_asmbl_NifU_C"/>
</dbReference>
<feature type="domain" description="NIF system FeS cluster assembly NifU C-terminal" evidence="2">
    <location>
        <begin position="9"/>
        <end position="73"/>
    </location>
</feature>
<dbReference type="InterPro" id="IPR034904">
    <property type="entry name" value="FSCA_dom_sf"/>
</dbReference>
<organism evidence="3 4">
    <name type="scientific">Emergencia timonensis</name>
    <dbReference type="NCBI Taxonomy" id="1776384"/>
    <lineage>
        <taxon>Bacteria</taxon>
        <taxon>Bacillati</taxon>
        <taxon>Bacillota</taxon>
        <taxon>Clostridia</taxon>
        <taxon>Peptostreptococcales</taxon>
        <taxon>Anaerovoracaceae</taxon>
        <taxon>Emergencia</taxon>
    </lineage>
</organism>
<keyword evidence="4" id="KW-1185">Reference proteome</keyword>
<evidence type="ECO:0000259" key="2">
    <source>
        <dbReference type="Pfam" id="PF01106"/>
    </source>
</evidence>
<accession>A0A415E6E4</accession>
<dbReference type="GO" id="GO:0016226">
    <property type="term" value="P:iron-sulfur cluster assembly"/>
    <property type="evidence" value="ECO:0007669"/>
    <property type="project" value="InterPro"/>
</dbReference>
<evidence type="ECO:0000313" key="3">
    <source>
        <dbReference type="EMBL" id="RHJ89343.1"/>
    </source>
</evidence>
<dbReference type="SUPFAM" id="SSF117916">
    <property type="entry name" value="Fe-S cluster assembly (FSCA) domain-like"/>
    <property type="match status" value="1"/>
</dbReference>
<dbReference type="Pfam" id="PF01106">
    <property type="entry name" value="NifU"/>
    <property type="match status" value="1"/>
</dbReference>
<evidence type="ECO:0000256" key="1">
    <source>
        <dbReference type="ARBA" id="ARBA00049958"/>
    </source>
</evidence>
<dbReference type="GO" id="GO:0005506">
    <property type="term" value="F:iron ion binding"/>
    <property type="evidence" value="ECO:0007669"/>
    <property type="project" value="InterPro"/>
</dbReference>
<reference evidence="3 4" key="1">
    <citation type="submission" date="2018-08" db="EMBL/GenBank/DDBJ databases">
        <title>A genome reference for cultivated species of the human gut microbiota.</title>
        <authorList>
            <person name="Zou Y."/>
            <person name="Xue W."/>
            <person name="Luo G."/>
        </authorList>
    </citation>
    <scope>NUCLEOTIDE SEQUENCE [LARGE SCALE GENOMIC DNA]</scope>
    <source>
        <strain evidence="3 4">AM07-24</strain>
    </source>
</reference>
<protein>
    <submittedName>
        <fullName evidence="3">NifU family protein</fullName>
    </submittedName>
</protein>